<dbReference type="InterPro" id="IPR015421">
    <property type="entry name" value="PyrdxlP-dep_Trfase_major"/>
</dbReference>
<protein>
    <submittedName>
        <fullName evidence="5">UDP-4-keto-6-deoxy-N-acetylglucosamine 4-aminotransferase</fullName>
        <ecNumber evidence="5">2.6.1.-</ecNumber>
    </submittedName>
</protein>
<dbReference type="EC" id="2.6.1.-" evidence="5"/>
<accession>F0EYN4</accession>
<dbReference type="GO" id="GO:0008483">
    <property type="term" value="F:transaminase activity"/>
    <property type="evidence" value="ECO:0007669"/>
    <property type="project" value="UniProtKB-KW"/>
</dbReference>
<comment type="caution">
    <text evidence="5">The sequence shown here is derived from an EMBL/GenBank/DDBJ whole genome shotgun (WGS) entry which is preliminary data.</text>
</comment>
<dbReference type="HOGENOM" id="CLU_033332_0_3_4"/>
<dbReference type="InterPro" id="IPR015424">
    <property type="entry name" value="PyrdxlP-dep_Trfase"/>
</dbReference>
<dbReference type="PANTHER" id="PTHR30244:SF34">
    <property type="entry name" value="DTDP-4-AMINO-4,6-DIDEOXYGALACTOSE TRANSAMINASE"/>
    <property type="match status" value="1"/>
</dbReference>
<dbReference type="EMBL" id="AEWV01000015">
    <property type="protein sequence ID" value="EGC17642.1"/>
    <property type="molecule type" value="Genomic_DNA"/>
</dbReference>
<dbReference type="InterPro" id="IPR015422">
    <property type="entry name" value="PyrdxlP-dep_Trfase_small"/>
</dbReference>
<dbReference type="PANTHER" id="PTHR30244">
    <property type="entry name" value="TRANSAMINASE"/>
    <property type="match status" value="1"/>
</dbReference>
<keyword evidence="6" id="KW-1185">Reference proteome</keyword>
<keyword evidence="5" id="KW-0808">Transferase</keyword>
<dbReference type="CDD" id="cd00616">
    <property type="entry name" value="AHBA_syn"/>
    <property type="match status" value="1"/>
</dbReference>
<comment type="similarity">
    <text evidence="1 4">Belongs to the DegT/DnrJ/EryC1 family.</text>
</comment>
<dbReference type="InterPro" id="IPR020026">
    <property type="entry name" value="PseC"/>
</dbReference>
<keyword evidence="5" id="KW-0032">Aminotransferase</keyword>
<feature type="modified residue" description="N6-(pyridoxal phosphate)lysine" evidence="3">
    <location>
        <position position="252"/>
    </location>
</feature>
<dbReference type="Gene3D" id="3.40.640.10">
    <property type="entry name" value="Type I PLP-dependent aspartate aminotransferase-like (Major domain)"/>
    <property type="match status" value="1"/>
</dbReference>
<dbReference type="GO" id="GO:0000271">
    <property type="term" value="P:polysaccharide biosynthetic process"/>
    <property type="evidence" value="ECO:0007669"/>
    <property type="project" value="TreeGrafter"/>
</dbReference>
<gene>
    <name evidence="5" type="primary">pseC</name>
    <name evidence="5" type="ORF">HMPREF9098_0968</name>
</gene>
<dbReference type="GO" id="GO:0030170">
    <property type="term" value="F:pyridoxal phosphate binding"/>
    <property type="evidence" value="ECO:0007669"/>
    <property type="project" value="TreeGrafter"/>
</dbReference>
<dbReference type="Pfam" id="PF01041">
    <property type="entry name" value="DegT_DnrJ_EryC1"/>
    <property type="match status" value="1"/>
</dbReference>
<dbReference type="PIRSF" id="PIRSF000390">
    <property type="entry name" value="PLP_StrS"/>
    <property type="match status" value="1"/>
</dbReference>
<keyword evidence="3 4" id="KW-0663">Pyridoxal phosphate</keyword>
<dbReference type="NCBIfam" id="TIGR03588">
    <property type="entry name" value="PseC"/>
    <property type="match status" value="1"/>
</dbReference>
<proteinExistence type="inferred from homology"/>
<reference evidence="5 6" key="1">
    <citation type="submission" date="2011-01" db="EMBL/GenBank/DDBJ databases">
        <authorList>
            <person name="Muzny D."/>
            <person name="Qin X."/>
            <person name="Deng J."/>
            <person name="Jiang H."/>
            <person name="Liu Y."/>
            <person name="Qu J."/>
            <person name="Song X.-Z."/>
            <person name="Zhang L."/>
            <person name="Thornton R."/>
            <person name="Coyle M."/>
            <person name="Francisco L."/>
            <person name="Jackson L."/>
            <person name="Javaid M."/>
            <person name="Korchina V."/>
            <person name="Kovar C."/>
            <person name="Mata R."/>
            <person name="Mathew T."/>
            <person name="Ngo R."/>
            <person name="Nguyen L."/>
            <person name="Nguyen N."/>
            <person name="Okwuonu G."/>
            <person name="Ongeri F."/>
            <person name="Pham C."/>
            <person name="Simmons D."/>
            <person name="Wilczek-Boney K."/>
            <person name="Hale W."/>
            <person name="Jakkamsetti A."/>
            <person name="Pham P."/>
            <person name="Ruth R."/>
            <person name="San Lucas F."/>
            <person name="Warren J."/>
            <person name="Zhang J."/>
            <person name="Zhao Z."/>
            <person name="Zhou C."/>
            <person name="Zhu D."/>
            <person name="Lee S."/>
            <person name="Bess C."/>
            <person name="Blankenburg K."/>
            <person name="Forbes L."/>
            <person name="Fu Q."/>
            <person name="Gubbala S."/>
            <person name="Hirani K."/>
            <person name="Jayaseelan J.C."/>
            <person name="Lara F."/>
            <person name="Munidasa M."/>
            <person name="Palculict T."/>
            <person name="Patil S."/>
            <person name="Pu L.-L."/>
            <person name="Saada N."/>
            <person name="Tang L."/>
            <person name="Weissenberger G."/>
            <person name="Zhu Y."/>
            <person name="Hemphill L."/>
            <person name="Shang Y."/>
            <person name="Youmans B."/>
            <person name="Ayvaz T."/>
            <person name="Ross M."/>
            <person name="Santibanez J."/>
            <person name="Aqrawi P."/>
            <person name="Gross S."/>
            <person name="Joshi V."/>
            <person name="Fowler G."/>
            <person name="Nazareth L."/>
            <person name="Reid J."/>
            <person name="Worley K."/>
            <person name="Petrosino J."/>
            <person name="Highlander S."/>
            <person name="Gibbs R."/>
        </authorList>
    </citation>
    <scope>NUCLEOTIDE SEQUENCE [LARGE SCALE GENOMIC DNA]</scope>
    <source>
        <strain evidence="5 6">ATCC 33394</strain>
    </source>
</reference>
<dbReference type="AlphaFoldDB" id="F0EYN4"/>
<evidence type="ECO:0000256" key="2">
    <source>
        <dbReference type="PIRSR" id="PIRSR000390-1"/>
    </source>
</evidence>
<dbReference type="Proteomes" id="UP000004088">
    <property type="component" value="Unassembled WGS sequence"/>
</dbReference>
<evidence type="ECO:0000313" key="5">
    <source>
        <dbReference type="EMBL" id="EGC17642.1"/>
    </source>
</evidence>
<sequence>MCRKVQAAFEEGKSSLHFKIWPPFADRHVVRFALKCVYLPIRVRPPSESSLHPLLPHPFRKPAMTIPYGKQTISEADIQAVVSVLQSDFLTQGSRVPAFEQALADYCGAQHAVAVCNATAALHLACLALGLGPGDLLWTTPTTFVASANCALYCGADVDFVDIDPQTWNLSPDALAEKLARAKAAGRLPKVLVAVHLCGEPCDMVAIKWLADEYGVAVIEDASHAVGARYRGGAVGGGQYSDITVFSFHPVKIITTGEGGMCLTNRADLAYKIALLRSHGITRNADEMEGGSDGAWYYQQIDLGFNYRMTEMQAALGLSQLQRLNEFVARRHVLAAQYDALLADLPVGLPFRHPDNRSALHLYPVLVPAQHRNRIFNALRANGIGVNVHYIPVHTQPYYRKRFGFAKGDFPNAERYYAQAVSLPMYFSLSDEEQRFVADALRQALQEAAA</sequence>
<evidence type="ECO:0000256" key="3">
    <source>
        <dbReference type="PIRSR" id="PIRSR000390-2"/>
    </source>
</evidence>
<evidence type="ECO:0000313" key="6">
    <source>
        <dbReference type="Proteomes" id="UP000004088"/>
    </source>
</evidence>
<feature type="active site" description="Proton acceptor" evidence="2">
    <location>
        <position position="252"/>
    </location>
</feature>
<organism evidence="5 6">
    <name type="scientific">Kingella denitrificans ATCC 33394</name>
    <dbReference type="NCBI Taxonomy" id="888741"/>
    <lineage>
        <taxon>Bacteria</taxon>
        <taxon>Pseudomonadati</taxon>
        <taxon>Pseudomonadota</taxon>
        <taxon>Betaproteobacteria</taxon>
        <taxon>Neisseriales</taxon>
        <taxon>Neisseriaceae</taxon>
        <taxon>Kingella</taxon>
    </lineage>
</organism>
<dbReference type="SUPFAM" id="SSF53383">
    <property type="entry name" value="PLP-dependent transferases"/>
    <property type="match status" value="1"/>
</dbReference>
<dbReference type="Gene3D" id="3.90.1150.10">
    <property type="entry name" value="Aspartate Aminotransferase, domain 1"/>
    <property type="match status" value="1"/>
</dbReference>
<dbReference type="STRING" id="888741.HMPREF9098_0968"/>
<evidence type="ECO:0000256" key="4">
    <source>
        <dbReference type="RuleBase" id="RU004508"/>
    </source>
</evidence>
<evidence type="ECO:0000256" key="1">
    <source>
        <dbReference type="ARBA" id="ARBA00037999"/>
    </source>
</evidence>
<name>F0EYN4_9NEIS</name>
<dbReference type="InterPro" id="IPR000653">
    <property type="entry name" value="DegT/StrS_aminotransferase"/>
</dbReference>